<sequence length="133" mass="14800">MRNRDKPFRIICTNRGRKITLGFLSLERAEQHAEKMNKSASELNLVGRYQAIQVEPSNAVQMADDRRCLLVLGCLRSAPNGATKNRIGRAMGIDSKCMTRAIETLLLESGSIESCEVIGGNNIKYKGFRVISQ</sequence>
<reference evidence="1" key="1">
    <citation type="journal article" date="2015" name="Nature">
        <title>Complex archaea that bridge the gap between prokaryotes and eukaryotes.</title>
        <authorList>
            <person name="Spang A."/>
            <person name="Saw J.H."/>
            <person name="Jorgensen S.L."/>
            <person name="Zaremba-Niedzwiedzka K."/>
            <person name="Martijn J."/>
            <person name="Lind A.E."/>
            <person name="van Eijk R."/>
            <person name="Schleper C."/>
            <person name="Guy L."/>
            <person name="Ettema T.J."/>
        </authorList>
    </citation>
    <scope>NUCLEOTIDE SEQUENCE</scope>
</reference>
<proteinExistence type="predicted"/>
<comment type="caution">
    <text evidence="1">The sequence shown here is derived from an EMBL/GenBank/DDBJ whole genome shotgun (WGS) entry which is preliminary data.</text>
</comment>
<name>A0A0F9G008_9ZZZZ</name>
<organism evidence="1">
    <name type="scientific">marine sediment metagenome</name>
    <dbReference type="NCBI Taxonomy" id="412755"/>
    <lineage>
        <taxon>unclassified sequences</taxon>
        <taxon>metagenomes</taxon>
        <taxon>ecological metagenomes</taxon>
    </lineage>
</organism>
<gene>
    <name evidence="1" type="ORF">LCGC14_1888950</name>
</gene>
<accession>A0A0F9G008</accession>
<dbReference type="EMBL" id="LAZR01019582">
    <property type="protein sequence ID" value="KKL92014.1"/>
    <property type="molecule type" value="Genomic_DNA"/>
</dbReference>
<dbReference type="AlphaFoldDB" id="A0A0F9G008"/>
<protein>
    <submittedName>
        <fullName evidence="1">Uncharacterized protein</fullName>
    </submittedName>
</protein>
<evidence type="ECO:0000313" key="1">
    <source>
        <dbReference type="EMBL" id="KKL92014.1"/>
    </source>
</evidence>